<reference evidence="3" key="1">
    <citation type="submission" date="2014-09" db="EMBL/GenBank/DDBJ databases">
        <title>Genome sequence of the luminous mushroom Mycena chlorophos for searching fungal bioluminescence genes.</title>
        <authorList>
            <person name="Tanaka Y."/>
            <person name="Kasuga D."/>
            <person name="Oba Y."/>
            <person name="Hase S."/>
            <person name="Sato K."/>
            <person name="Oba Y."/>
            <person name="Sakakibara Y."/>
        </authorList>
    </citation>
    <scope>NUCLEOTIDE SEQUENCE</scope>
</reference>
<evidence type="ECO:0000313" key="4">
    <source>
        <dbReference type="Proteomes" id="UP000815677"/>
    </source>
</evidence>
<gene>
    <name evidence="3" type="ORF">MCHLO_01218</name>
</gene>
<sequence>MANEVQMSNITRGDPITVGPGRRDPVTRELLQTLARFTVPEIIKLLVPYSKPSKSTKRKRDALLEFAARLPIMAQVIILVSAEHAPGKKRKATQDVSEPRPAKRCRRIAQPNHAAPTLPPTPPEDNAEARDALPSVSELCPQSDARVHRGTVQDLINGPFLAQVDASIIEACIGRCIDHTGNQALKKSTCVCCARRLFLPELEEIQLSDIPNKHLLKPTHPHPAHQLLEGVLLHEPAIKQGPPFFLRSTCRGLLVIHERPPLSLANNMWIGPVPFVLNILTLPERLLVALYFPAAYVVKLFPKKAGGKKWDKEKINSGMRGNVSTYRLNTKDIADMIEGTLMPRPVGVLAAIVAVTFVGAKNVPLLLLSDIFEVRRQRVADALSWLKANNPFYARIEISDERLNALPTSGIPDEILFVRYAPDESILDREHAGYVPVDLGDDLDVHEDPQEDVGELPEVADGEEREIDEDHAERRALLPVEEDSGTAEAAEHWEPAVFPLQAHGTVDVGGDSISQEQLFASAVRRIQPTTERRADYGIRPGSEFVSEYPREVNGRRTDGGVENPNHLLGAFPCLFPYGCGGLEVDRVQDVPYGTHVRWCLQYEDGRFRQDLHFVFQVFGAHQKREAAASSCLQIRRSTFIANEAAFHRLRPEDFIKASKEEASRQPISNPVIRSLRKQLTAVRARVMGTDESRIGFIRQNIRAHIEGTDAQTLLALPVERNITYSRPEDPRGANYKQRAAAAESRIARAVQPHDCKPFTCLKLKKGRVVCKRRAPWKTATTDWVTDTGDWGPKRLVGSINAWNPPLLQVTRCNQDMKLVTNGAETKDITFYITLYIAKRQIQAANASALLAKGTAFQQKYQQANIDSARRNKHLLQRCTNTLSRQHEFSAPEVISYLMGWGDRFISHTYVKIYWDQITAQLRRTFPNLVVSEGMQGLESTMTTAPPADEQDTIGVLTQNEDGVFILKDQLREYQDRGAELEALNLYDYFRQTYDGKMILRPDVPAAHQTDSQHRANACLIAMALARRVVVLSEAGNKK</sequence>
<evidence type="ECO:0000259" key="2">
    <source>
        <dbReference type="Pfam" id="PF20209"/>
    </source>
</evidence>
<feature type="region of interest" description="Disordered" evidence="1">
    <location>
        <begin position="87"/>
        <end position="135"/>
    </location>
</feature>
<dbReference type="EMBL" id="DF839158">
    <property type="protein sequence ID" value="GAT43542.1"/>
    <property type="molecule type" value="Genomic_DNA"/>
</dbReference>
<protein>
    <recommendedName>
        <fullName evidence="2">DUF6570 domain-containing protein</fullName>
    </recommendedName>
</protein>
<dbReference type="Proteomes" id="UP000815677">
    <property type="component" value="Unassembled WGS sequence"/>
</dbReference>
<dbReference type="InterPro" id="IPR046700">
    <property type="entry name" value="DUF6570"/>
</dbReference>
<keyword evidence="4" id="KW-1185">Reference proteome</keyword>
<feature type="compositionally biased region" description="Acidic residues" evidence="1">
    <location>
        <begin position="440"/>
        <end position="470"/>
    </location>
</feature>
<evidence type="ECO:0000313" key="3">
    <source>
        <dbReference type="EMBL" id="GAT43542.1"/>
    </source>
</evidence>
<evidence type="ECO:0000256" key="1">
    <source>
        <dbReference type="SAM" id="MobiDB-lite"/>
    </source>
</evidence>
<dbReference type="Pfam" id="PF20209">
    <property type="entry name" value="DUF6570"/>
    <property type="match status" value="1"/>
</dbReference>
<feature type="domain" description="DUF6570" evidence="2">
    <location>
        <begin position="258"/>
        <end position="404"/>
    </location>
</feature>
<proteinExistence type="predicted"/>
<feature type="compositionally biased region" description="Polar residues" evidence="1">
    <location>
        <begin position="1"/>
        <end position="11"/>
    </location>
</feature>
<organism evidence="3 4">
    <name type="scientific">Mycena chlorophos</name>
    <name type="common">Agaric fungus</name>
    <name type="synonym">Agaricus chlorophos</name>
    <dbReference type="NCBI Taxonomy" id="658473"/>
    <lineage>
        <taxon>Eukaryota</taxon>
        <taxon>Fungi</taxon>
        <taxon>Dikarya</taxon>
        <taxon>Basidiomycota</taxon>
        <taxon>Agaricomycotina</taxon>
        <taxon>Agaricomycetes</taxon>
        <taxon>Agaricomycetidae</taxon>
        <taxon>Agaricales</taxon>
        <taxon>Marasmiineae</taxon>
        <taxon>Mycenaceae</taxon>
        <taxon>Mycena</taxon>
    </lineage>
</organism>
<feature type="region of interest" description="Disordered" evidence="1">
    <location>
        <begin position="440"/>
        <end position="474"/>
    </location>
</feature>
<name>A0ABQ0KXW3_MYCCL</name>
<accession>A0ABQ0KXW3</accession>
<feature type="region of interest" description="Disordered" evidence="1">
    <location>
        <begin position="1"/>
        <end position="24"/>
    </location>
</feature>